<dbReference type="EMBL" id="JASBWR010000152">
    <property type="protein sequence ID" value="KAJ9091259.1"/>
    <property type="molecule type" value="Genomic_DNA"/>
</dbReference>
<dbReference type="Proteomes" id="UP001241377">
    <property type="component" value="Unassembled WGS sequence"/>
</dbReference>
<accession>A0ACC2UX08</accession>
<name>A0ACC2UX08_9TREE</name>
<keyword evidence="2" id="KW-1185">Reference proteome</keyword>
<sequence length="381" mass="43711">MSAPSHEQEAFVHALRRVELHVHIEGAMTPDLLFTIAKRNGYQMEHDLFDWSTTAEHGAETTATYKEYMDLNHFLNVYTKATEVLKTHRDFHDLGYEYMRKAHSNGVMHAEIFVDVQTYVDRGLEADDVVHGLEEGFSRGQEEFGISYLMLGCALRHLSPDQCVDGMEILRPYHEQGLIHGMGLCSMERGQPPSKFLPAFQRAKDIGFERFTAHAGEDGPASYVSEALDVLGVTRIDHGINGIKDQEVFERLRKEGTMVTLCPLSNIALNVIQHLGELPIRKMLDHDLKVSRRRPWWRVEHAHAQESSPMQFSINSDDPALFNSWITDNFIAIHKEHALSKADWIKISHDSIDGSWADQERKEEMRRQLEQALSAWEHVEW</sequence>
<comment type="caution">
    <text evidence="1">The sequence shown here is derived from an EMBL/GenBank/DDBJ whole genome shotgun (WGS) entry which is preliminary data.</text>
</comment>
<reference evidence="1" key="1">
    <citation type="submission" date="2023-04" db="EMBL/GenBank/DDBJ databases">
        <title>Draft Genome sequencing of Naganishia species isolated from polar environments using Oxford Nanopore Technology.</title>
        <authorList>
            <person name="Leo P."/>
            <person name="Venkateswaran K."/>
        </authorList>
    </citation>
    <scope>NUCLEOTIDE SEQUENCE</scope>
    <source>
        <strain evidence="1">MNA-CCFEE 5261</strain>
    </source>
</reference>
<evidence type="ECO:0000313" key="1">
    <source>
        <dbReference type="EMBL" id="KAJ9091259.1"/>
    </source>
</evidence>
<protein>
    <submittedName>
        <fullName evidence="1">Uncharacterized protein</fullName>
    </submittedName>
</protein>
<organism evidence="1 2">
    <name type="scientific">Naganishia cerealis</name>
    <dbReference type="NCBI Taxonomy" id="610337"/>
    <lineage>
        <taxon>Eukaryota</taxon>
        <taxon>Fungi</taxon>
        <taxon>Dikarya</taxon>
        <taxon>Basidiomycota</taxon>
        <taxon>Agaricomycotina</taxon>
        <taxon>Tremellomycetes</taxon>
        <taxon>Filobasidiales</taxon>
        <taxon>Filobasidiaceae</taxon>
        <taxon>Naganishia</taxon>
    </lineage>
</organism>
<evidence type="ECO:0000313" key="2">
    <source>
        <dbReference type="Proteomes" id="UP001241377"/>
    </source>
</evidence>
<gene>
    <name evidence="1" type="ORF">QFC19_009169</name>
</gene>
<proteinExistence type="predicted"/>